<protein>
    <submittedName>
        <fullName evidence="1">Uncharacterized protein</fullName>
    </submittedName>
</protein>
<sequence length="256" mass="30720">VKTKSTIFQKQIITFIPTIQVQSHFITTSTIRSKYCKFRFHRYRSFSRLTFWDSPLITKVDFSLQMSIFRTEIFQKGMRSFNISISIISLERSNQKPFQSIRIIEISSKISFIICLRLSPQPEFISNINFPRINHITLATRPFSSEFFNYNIISFLQTNYLIIRHNFIWIITLLITPDRKQDSSFSLGIYLYSEITLCKTYSHSICSYLIVSFRHKYFIIKPFDFLYWLFICKMHRRTSSSKVRRKTFFYIVQVQV</sequence>
<name>G0QKG3_ICHMU</name>
<evidence type="ECO:0000313" key="1">
    <source>
        <dbReference type="EMBL" id="EGR34285.1"/>
    </source>
</evidence>
<reference evidence="1 2" key="1">
    <citation type="submission" date="2011-07" db="EMBL/GenBank/DDBJ databases">
        <authorList>
            <person name="Coyne R."/>
            <person name="Brami D."/>
            <person name="Johnson J."/>
            <person name="Hostetler J."/>
            <person name="Hannick L."/>
            <person name="Clark T."/>
            <person name="Cassidy-Hanley D."/>
            <person name="Inman J."/>
        </authorList>
    </citation>
    <scope>NUCLEOTIDE SEQUENCE [LARGE SCALE GENOMIC DNA]</scope>
    <source>
        <strain evidence="1 2">G5</strain>
    </source>
</reference>
<proteinExistence type="predicted"/>
<evidence type="ECO:0000313" key="2">
    <source>
        <dbReference type="Proteomes" id="UP000008983"/>
    </source>
</evidence>
<dbReference type="Proteomes" id="UP000008983">
    <property type="component" value="Unassembled WGS sequence"/>
</dbReference>
<dbReference type="AlphaFoldDB" id="G0QKG3"/>
<organism evidence="1 2">
    <name type="scientific">Ichthyophthirius multifiliis</name>
    <name type="common">White spot disease agent</name>
    <name type="synonym">Ich</name>
    <dbReference type="NCBI Taxonomy" id="5932"/>
    <lineage>
        <taxon>Eukaryota</taxon>
        <taxon>Sar</taxon>
        <taxon>Alveolata</taxon>
        <taxon>Ciliophora</taxon>
        <taxon>Intramacronucleata</taxon>
        <taxon>Oligohymenophorea</taxon>
        <taxon>Hymenostomatida</taxon>
        <taxon>Ophryoglenina</taxon>
        <taxon>Ichthyophthirius</taxon>
    </lineage>
</organism>
<keyword evidence="2" id="KW-1185">Reference proteome</keyword>
<feature type="non-terminal residue" evidence="1">
    <location>
        <position position="1"/>
    </location>
</feature>
<accession>G0QKG3</accession>
<dbReference type="EMBL" id="GL983161">
    <property type="protein sequence ID" value="EGR34285.1"/>
    <property type="molecule type" value="Genomic_DNA"/>
</dbReference>
<dbReference type="RefSeq" id="XP_004039589.1">
    <property type="nucleotide sequence ID" value="XM_004039541.1"/>
</dbReference>
<dbReference type="InParanoid" id="G0QKG3"/>
<gene>
    <name evidence="1" type="ORF">IMG5_017500</name>
</gene>
<dbReference type="GeneID" id="14910476"/>